<keyword evidence="4" id="KW-0449">Lipoprotein</keyword>
<dbReference type="STRING" id="418985.A0A1V9XX51"/>
<proteinExistence type="predicted"/>
<sequence>MLKVISCNKNICTLQITDTTGSHQFPAMQRLNISKGHAFILVFSVTSKQSLEELKPIYNVIREVKATDSGYKEDAYFLHGRTLRIVTLMPYSCSPKKHLILLMTPPPLYTFA</sequence>
<dbReference type="Gene3D" id="3.40.50.300">
    <property type="entry name" value="P-loop containing nucleotide triphosphate hydrolases"/>
    <property type="match status" value="1"/>
</dbReference>
<keyword evidence="7" id="KW-1185">Reference proteome</keyword>
<dbReference type="SMART" id="SM00173">
    <property type="entry name" value="RAS"/>
    <property type="match status" value="1"/>
</dbReference>
<dbReference type="InterPro" id="IPR027417">
    <property type="entry name" value="P-loop_NTPase"/>
</dbReference>
<dbReference type="InParanoid" id="A0A1V9XX51"/>
<dbReference type="EMBL" id="MNPL01002655">
    <property type="protein sequence ID" value="OQR78076.1"/>
    <property type="molecule type" value="Genomic_DNA"/>
</dbReference>
<keyword evidence="1" id="KW-0488">Methylation</keyword>
<keyword evidence="3" id="KW-0342">GTP-binding</keyword>
<protein>
    <submittedName>
        <fullName evidence="6">GTP-binding protein Di-Ras2-like</fullName>
    </submittedName>
</protein>
<dbReference type="Proteomes" id="UP000192247">
    <property type="component" value="Unassembled WGS sequence"/>
</dbReference>
<organism evidence="6 7">
    <name type="scientific">Tropilaelaps mercedesae</name>
    <dbReference type="NCBI Taxonomy" id="418985"/>
    <lineage>
        <taxon>Eukaryota</taxon>
        <taxon>Metazoa</taxon>
        <taxon>Ecdysozoa</taxon>
        <taxon>Arthropoda</taxon>
        <taxon>Chelicerata</taxon>
        <taxon>Arachnida</taxon>
        <taxon>Acari</taxon>
        <taxon>Parasitiformes</taxon>
        <taxon>Mesostigmata</taxon>
        <taxon>Gamasina</taxon>
        <taxon>Dermanyssoidea</taxon>
        <taxon>Laelapidae</taxon>
        <taxon>Tropilaelaps</taxon>
    </lineage>
</organism>
<accession>A0A1V9XX51</accession>
<comment type="subcellular location">
    <subcellularLocation>
        <location evidence="5">Endomembrane system</location>
        <topology evidence="5">Lipid-anchor</topology>
        <orientation evidence="5">Cytoplasmic side</orientation>
    </subcellularLocation>
</comment>
<dbReference type="InterPro" id="IPR020849">
    <property type="entry name" value="Small_GTPase_Ras-type"/>
</dbReference>
<evidence type="ECO:0000256" key="2">
    <source>
        <dbReference type="ARBA" id="ARBA00022741"/>
    </source>
</evidence>
<keyword evidence="2" id="KW-0547">Nucleotide-binding</keyword>
<dbReference type="GO" id="GO:0012505">
    <property type="term" value="C:endomembrane system"/>
    <property type="evidence" value="ECO:0007669"/>
    <property type="project" value="UniProtKB-SubCell"/>
</dbReference>
<evidence type="ECO:0000256" key="4">
    <source>
        <dbReference type="ARBA" id="ARBA00023288"/>
    </source>
</evidence>
<evidence type="ECO:0000256" key="5">
    <source>
        <dbReference type="ARBA" id="ARBA00046278"/>
    </source>
</evidence>
<reference evidence="6 7" key="1">
    <citation type="journal article" date="2017" name="Gigascience">
        <title>Draft genome of the honey bee ectoparasitic mite, Tropilaelaps mercedesae, is shaped by the parasitic life history.</title>
        <authorList>
            <person name="Dong X."/>
            <person name="Armstrong S.D."/>
            <person name="Xia D."/>
            <person name="Makepeace B.L."/>
            <person name="Darby A.C."/>
            <person name="Kadowaki T."/>
        </authorList>
    </citation>
    <scope>NUCLEOTIDE SEQUENCE [LARGE SCALE GENOMIC DNA]</scope>
    <source>
        <strain evidence="6">Wuxi-XJTLU</strain>
    </source>
</reference>
<gene>
    <name evidence="6" type="ORF">BIW11_00361</name>
</gene>
<dbReference type="PANTHER" id="PTHR24070">
    <property type="entry name" value="RAS, DI-RAS, AND RHEB FAMILY MEMBERS OF SMALL GTPASE SUPERFAMILY"/>
    <property type="match status" value="1"/>
</dbReference>
<dbReference type="SUPFAM" id="SSF52540">
    <property type="entry name" value="P-loop containing nucleoside triphosphate hydrolases"/>
    <property type="match status" value="1"/>
</dbReference>
<dbReference type="PROSITE" id="PS51421">
    <property type="entry name" value="RAS"/>
    <property type="match status" value="1"/>
</dbReference>
<evidence type="ECO:0000313" key="7">
    <source>
        <dbReference type="Proteomes" id="UP000192247"/>
    </source>
</evidence>
<dbReference type="InterPro" id="IPR001806">
    <property type="entry name" value="Small_GTPase"/>
</dbReference>
<dbReference type="GO" id="GO:0016020">
    <property type="term" value="C:membrane"/>
    <property type="evidence" value="ECO:0007669"/>
    <property type="project" value="InterPro"/>
</dbReference>
<dbReference type="AlphaFoldDB" id="A0A1V9XX51"/>
<dbReference type="OrthoDB" id="265044at2759"/>
<dbReference type="GO" id="GO:0003924">
    <property type="term" value="F:GTPase activity"/>
    <property type="evidence" value="ECO:0007669"/>
    <property type="project" value="InterPro"/>
</dbReference>
<name>A0A1V9XX51_9ACAR</name>
<evidence type="ECO:0000256" key="1">
    <source>
        <dbReference type="ARBA" id="ARBA00022481"/>
    </source>
</evidence>
<dbReference type="Pfam" id="PF00071">
    <property type="entry name" value="Ras"/>
    <property type="match status" value="1"/>
</dbReference>
<dbReference type="GO" id="GO:0005525">
    <property type="term" value="F:GTP binding"/>
    <property type="evidence" value="ECO:0007669"/>
    <property type="project" value="UniProtKB-KW"/>
</dbReference>
<evidence type="ECO:0000313" key="6">
    <source>
        <dbReference type="EMBL" id="OQR78076.1"/>
    </source>
</evidence>
<comment type="caution">
    <text evidence="6">The sequence shown here is derived from an EMBL/GenBank/DDBJ whole genome shotgun (WGS) entry which is preliminary data.</text>
</comment>
<dbReference type="GO" id="GO:0007165">
    <property type="term" value="P:signal transduction"/>
    <property type="evidence" value="ECO:0007669"/>
    <property type="project" value="InterPro"/>
</dbReference>
<evidence type="ECO:0000256" key="3">
    <source>
        <dbReference type="ARBA" id="ARBA00023134"/>
    </source>
</evidence>